<keyword evidence="2" id="KW-1185">Reference proteome</keyword>
<dbReference type="AlphaFoldDB" id="A0A6A5K885"/>
<name>A0A6A5K885_9PLEO</name>
<accession>A0A6A5K885</accession>
<gene>
    <name evidence="1" type="ORF">BDW02DRAFT_17688</name>
</gene>
<organism evidence="1 2">
    <name type="scientific">Decorospora gaudefroyi</name>
    <dbReference type="NCBI Taxonomy" id="184978"/>
    <lineage>
        <taxon>Eukaryota</taxon>
        <taxon>Fungi</taxon>
        <taxon>Dikarya</taxon>
        <taxon>Ascomycota</taxon>
        <taxon>Pezizomycotina</taxon>
        <taxon>Dothideomycetes</taxon>
        <taxon>Pleosporomycetidae</taxon>
        <taxon>Pleosporales</taxon>
        <taxon>Pleosporineae</taxon>
        <taxon>Pleosporaceae</taxon>
        <taxon>Decorospora</taxon>
    </lineage>
</organism>
<protein>
    <submittedName>
        <fullName evidence="1">Uncharacterized protein</fullName>
    </submittedName>
</protein>
<evidence type="ECO:0000313" key="2">
    <source>
        <dbReference type="Proteomes" id="UP000800040"/>
    </source>
</evidence>
<dbReference type="EMBL" id="ML975343">
    <property type="protein sequence ID" value="KAF1832246.1"/>
    <property type="molecule type" value="Genomic_DNA"/>
</dbReference>
<proteinExistence type="predicted"/>
<sequence>MVHRPRPSKTQTTRSPLYLLGTGRCHCLLSKLVSIRFPIGPRMRHFLDGLRSTSGAKRNKTRRQVLHIRFTLGAYRRLWICGKEKGTNKACSSRMKFSSQQQPADFDIDESAGLKMFISAQVSGNYKSRLPNKRARYVFANLHFENAQRTVRLHQTPALTALMNHPCILPNVKQKQPCGVLEKRCELFANGIYQYLPR</sequence>
<dbReference type="Proteomes" id="UP000800040">
    <property type="component" value="Unassembled WGS sequence"/>
</dbReference>
<reference evidence="1" key="1">
    <citation type="submission" date="2020-01" db="EMBL/GenBank/DDBJ databases">
        <authorList>
            <consortium name="DOE Joint Genome Institute"/>
            <person name="Haridas S."/>
            <person name="Albert R."/>
            <person name="Binder M."/>
            <person name="Bloem J."/>
            <person name="Labutti K."/>
            <person name="Salamov A."/>
            <person name="Andreopoulos B."/>
            <person name="Baker S.E."/>
            <person name="Barry K."/>
            <person name="Bills G."/>
            <person name="Bluhm B.H."/>
            <person name="Cannon C."/>
            <person name="Castanera R."/>
            <person name="Culley D.E."/>
            <person name="Daum C."/>
            <person name="Ezra D."/>
            <person name="Gonzalez J.B."/>
            <person name="Henrissat B."/>
            <person name="Kuo A."/>
            <person name="Liang C."/>
            <person name="Lipzen A."/>
            <person name="Lutzoni F."/>
            <person name="Magnuson J."/>
            <person name="Mondo S."/>
            <person name="Nolan M."/>
            <person name="Ohm R."/>
            <person name="Pangilinan J."/>
            <person name="Park H.-J."/>
            <person name="Ramirez L."/>
            <person name="Alfaro M."/>
            <person name="Sun H."/>
            <person name="Tritt A."/>
            <person name="Yoshinaga Y."/>
            <person name="Zwiers L.-H."/>
            <person name="Turgeon B.G."/>
            <person name="Goodwin S.B."/>
            <person name="Spatafora J.W."/>
            <person name="Crous P.W."/>
            <person name="Grigoriev I.V."/>
        </authorList>
    </citation>
    <scope>NUCLEOTIDE SEQUENCE</scope>
    <source>
        <strain evidence="1">P77</strain>
    </source>
</reference>
<evidence type="ECO:0000313" key="1">
    <source>
        <dbReference type="EMBL" id="KAF1832246.1"/>
    </source>
</evidence>